<dbReference type="InterPro" id="IPR044861">
    <property type="entry name" value="IPNS-like_FE2OG_OXY"/>
</dbReference>
<proteinExistence type="predicted"/>
<dbReference type="InterPro" id="IPR027443">
    <property type="entry name" value="IPNS-like_sf"/>
</dbReference>
<comment type="caution">
    <text evidence="5">The sequence shown here is derived from an EMBL/GenBank/DDBJ whole genome shotgun (WGS) entry which is preliminary data.</text>
</comment>
<keyword evidence="6" id="KW-1185">Reference proteome</keyword>
<reference evidence="5" key="1">
    <citation type="submission" date="2020-09" db="EMBL/GenBank/DDBJ databases">
        <title>Genome-Enabled Discovery of Anthraquinone Biosynthesis in Senna tora.</title>
        <authorList>
            <person name="Kang S.-H."/>
            <person name="Pandey R.P."/>
            <person name="Lee C.-M."/>
            <person name="Sim J.-S."/>
            <person name="Jeong J.-T."/>
            <person name="Choi B.-S."/>
            <person name="Jung M."/>
            <person name="Ginzburg D."/>
            <person name="Zhao K."/>
            <person name="Won S.Y."/>
            <person name="Oh T.-J."/>
            <person name="Yu Y."/>
            <person name="Kim N.-H."/>
            <person name="Lee O.R."/>
            <person name="Lee T.-H."/>
            <person name="Bashyal P."/>
            <person name="Kim T.-S."/>
            <person name="Lee W.-H."/>
            <person name="Kawkins C."/>
            <person name="Kim C.-K."/>
            <person name="Kim J.S."/>
            <person name="Ahn B.O."/>
            <person name="Rhee S.Y."/>
            <person name="Sohng J.K."/>
        </authorList>
    </citation>
    <scope>NUCLEOTIDE SEQUENCE</scope>
    <source>
        <tissue evidence="5">Leaf</tissue>
    </source>
</reference>
<evidence type="ECO:0000256" key="1">
    <source>
        <dbReference type="ARBA" id="ARBA00022723"/>
    </source>
</evidence>
<keyword evidence="1" id="KW-0479">Metal-binding</keyword>
<dbReference type="GO" id="GO:0031418">
    <property type="term" value="F:L-ascorbic acid binding"/>
    <property type="evidence" value="ECO:0007669"/>
    <property type="project" value="UniProtKB-KW"/>
</dbReference>
<accession>A0A834WRG1</accession>
<evidence type="ECO:0000313" key="6">
    <source>
        <dbReference type="Proteomes" id="UP000634136"/>
    </source>
</evidence>
<keyword evidence="2" id="KW-0847">Vitamin C</keyword>
<organism evidence="5 6">
    <name type="scientific">Senna tora</name>
    <dbReference type="NCBI Taxonomy" id="362788"/>
    <lineage>
        <taxon>Eukaryota</taxon>
        <taxon>Viridiplantae</taxon>
        <taxon>Streptophyta</taxon>
        <taxon>Embryophyta</taxon>
        <taxon>Tracheophyta</taxon>
        <taxon>Spermatophyta</taxon>
        <taxon>Magnoliopsida</taxon>
        <taxon>eudicotyledons</taxon>
        <taxon>Gunneridae</taxon>
        <taxon>Pentapetalae</taxon>
        <taxon>rosids</taxon>
        <taxon>fabids</taxon>
        <taxon>Fabales</taxon>
        <taxon>Fabaceae</taxon>
        <taxon>Caesalpinioideae</taxon>
        <taxon>Cassia clade</taxon>
        <taxon>Senna</taxon>
    </lineage>
</organism>
<protein>
    <submittedName>
        <fullName evidence="5">Protein SRG1-like</fullName>
    </submittedName>
</protein>
<dbReference type="SUPFAM" id="SSF51197">
    <property type="entry name" value="Clavaminate synthase-like"/>
    <property type="match status" value="1"/>
</dbReference>
<dbReference type="Pfam" id="PF03171">
    <property type="entry name" value="2OG-FeII_Oxy"/>
    <property type="match status" value="1"/>
</dbReference>
<dbReference type="Gene3D" id="2.60.120.330">
    <property type="entry name" value="B-lactam Antibiotic, Isopenicillin N Synthase, Chain"/>
    <property type="match status" value="1"/>
</dbReference>
<dbReference type="EMBL" id="JAAIUW010000005">
    <property type="protein sequence ID" value="KAF7831528.1"/>
    <property type="molecule type" value="Genomic_DNA"/>
</dbReference>
<dbReference type="GO" id="GO:0046872">
    <property type="term" value="F:metal ion binding"/>
    <property type="evidence" value="ECO:0007669"/>
    <property type="project" value="UniProtKB-KW"/>
</dbReference>
<dbReference type="Proteomes" id="UP000634136">
    <property type="component" value="Unassembled WGS sequence"/>
</dbReference>
<keyword evidence="3" id="KW-0408">Iron</keyword>
<evidence type="ECO:0000256" key="2">
    <source>
        <dbReference type="ARBA" id="ARBA00022896"/>
    </source>
</evidence>
<dbReference type="PANTHER" id="PTHR47991">
    <property type="entry name" value="OXOGLUTARATE/IRON-DEPENDENT DIOXYGENASE"/>
    <property type="match status" value="1"/>
</dbReference>
<sequence length="81" mass="9456">MAQIMSNGVFKSPVHRVVTNPERDRLSIAMFYTPQSDKEIGPEDGLVSEEQPRMFKKVKDYANTHWEYYQRGMRAIHIAKV</sequence>
<name>A0A834WRG1_9FABA</name>
<evidence type="ECO:0000256" key="3">
    <source>
        <dbReference type="ARBA" id="ARBA00023004"/>
    </source>
</evidence>
<dbReference type="AlphaFoldDB" id="A0A834WRG1"/>
<evidence type="ECO:0000313" key="5">
    <source>
        <dbReference type="EMBL" id="KAF7831528.1"/>
    </source>
</evidence>
<feature type="domain" description="Isopenicillin N synthase-like Fe(2+) 2OG dioxygenase" evidence="4">
    <location>
        <begin position="2"/>
        <end position="34"/>
    </location>
</feature>
<dbReference type="InterPro" id="IPR050295">
    <property type="entry name" value="Plant_2OG-oxidoreductases"/>
</dbReference>
<dbReference type="OrthoDB" id="288590at2759"/>
<gene>
    <name evidence="5" type="ORF">G2W53_013861</name>
</gene>
<evidence type="ECO:0000259" key="4">
    <source>
        <dbReference type="Pfam" id="PF03171"/>
    </source>
</evidence>